<feature type="compositionally biased region" description="Basic residues" evidence="1">
    <location>
        <begin position="219"/>
        <end position="229"/>
    </location>
</feature>
<accession>A0A6A4H4F8</accession>
<dbReference type="OrthoDB" id="3226885at2759"/>
<evidence type="ECO:0000256" key="1">
    <source>
        <dbReference type="SAM" id="MobiDB-lite"/>
    </source>
</evidence>
<gene>
    <name evidence="2" type="ORF">BT96DRAFT_265535</name>
</gene>
<evidence type="ECO:0000313" key="2">
    <source>
        <dbReference type="EMBL" id="KAE9392633.1"/>
    </source>
</evidence>
<feature type="region of interest" description="Disordered" evidence="1">
    <location>
        <begin position="129"/>
        <end position="153"/>
    </location>
</feature>
<proteinExistence type="predicted"/>
<feature type="compositionally biased region" description="Basic and acidic residues" evidence="1">
    <location>
        <begin position="180"/>
        <end position="210"/>
    </location>
</feature>
<feature type="compositionally biased region" description="Acidic residues" evidence="1">
    <location>
        <begin position="237"/>
        <end position="254"/>
    </location>
</feature>
<feature type="region of interest" description="Disordered" evidence="1">
    <location>
        <begin position="165"/>
        <end position="309"/>
    </location>
</feature>
<name>A0A6A4H4F8_9AGAR</name>
<dbReference type="EMBL" id="ML769591">
    <property type="protein sequence ID" value="KAE9392633.1"/>
    <property type="molecule type" value="Genomic_DNA"/>
</dbReference>
<protein>
    <submittedName>
        <fullName evidence="2">Uncharacterized protein</fullName>
    </submittedName>
</protein>
<dbReference type="Proteomes" id="UP000799118">
    <property type="component" value="Unassembled WGS sequence"/>
</dbReference>
<dbReference type="AlphaFoldDB" id="A0A6A4H4F8"/>
<sequence>MPDAPAEETLNFAATRHGWTRSFTLSSEKVTNIDYTTLESVLELNTLKIRSMSLRIFVEHPPASGTFVKIRPWKDDGSLQSILMKAFFEERMKNGTTTTLDIRDGNVRENGIGEGGKDSGAREWLKAHGLTRTKSATGGESEEHDGETQSDVKVASQAVPAGSGFLSAFGFGRPPPVPSKSDESEGDGHATEGTPEKKEKTEEDILRERGWGPPIMRRLTSRKPRKSKSKTPVEEKDIQEEGDGEEIEIPEAEEANGGARPEKNALWRKKQNAFLGSPKKPKKGGAEIVRTPSDAMKPATPTKETSSES</sequence>
<organism evidence="2 3">
    <name type="scientific">Gymnopus androsaceus JB14</name>
    <dbReference type="NCBI Taxonomy" id="1447944"/>
    <lineage>
        <taxon>Eukaryota</taxon>
        <taxon>Fungi</taxon>
        <taxon>Dikarya</taxon>
        <taxon>Basidiomycota</taxon>
        <taxon>Agaricomycotina</taxon>
        <taxon>Agaricomycetes</taxon>
        <taxon>Agaricomycetidae</taxon>
        <taxon>Agaricales</taxon>
        <taxon>Marasmiineae</taxon>
        <taxon>Omphalotaceae</taxon>
        <taxon>Gymnopus</taxon>
    </lineage>
</organism>
<evidence type="ECO:0000313" key="3">
    <source>
        <dbReference type="Proteomes" id="UP000799118"/>
    </source>
</evidence>
<keyword evidence="3" id="KW-1185">Reference proteome</keyword>
<reference evidence="2" key="1">
    <citation type="journal article" date="2019" name="Environ. Microbiol.">
        <title>Fungal ecological strategies reflected in gene transcription - a case study of two litter decomposers.</title>
        <authorList>
            <person name="Barbi F."/>
            <person name="Kohler A."/>
            <person name="Barry K."/>
            <person name="Baskaran P."/>
            <person name="Daum C."/>
            <person name="Fauchery L."/>
            <person name="Ihrmark K."/>
            <person name="Kuo A."/>
            <person name="LaButti K."/>
            <person name="Lipzen A."/>
            <person name="Morin E."/>
            <person name="Grigoriev I.V."/>
            <person name="Henrissat B."/>
            <person name="Lindahl B."/>
            <person name="Martin F."/>
        </authorList>
    </citation>
    <scope>NUCLEOTIDE SEQUENCE</scope>
    <source>
        <strain evidence="2">JB14</strain>
    </source>
</reference>